<dbReference type="EMBL" id="UINC01047743">
    <property type="protein sequence ID" value="SVB57381.1"/>
    <property type="molecule type" value="Genomic_DNA"/>
</dbReference>
<accession>A0A382F5J2</accession>
<reference evidence="2" key="1">
    <citation type="submission" date="2018-05" db="EMBL/GenBank/DDBJ databases">
        <authorList>
            <person name="Lanie J.A."/>
            <person name="Ng W.-L."/>
            <person name="Kazmierczak K.M."/>
            <person name="Andrzejewski T.M."/>
            <person name="Davidsen T.M."/>
            <person name="Wayne K.J."/>
            <person name="Tettelin H."/>
            <person name="Glass J.I."/>
            <person name="Rusch D."/>
            <person name="Podicherti R."/>
            <person name="Tsui H.-C.T."/>
            <person name="Winkler M.E."/>
        </authorList>
    </citation>
    <scope>NUCLEOTIDE SEQUENCE</scope>
</reference>
<sequence>KELDDHGRDEERFERDFDDFVDGGKRSDRMEMMMVWRLTDDLELTTEQAEKFFPRFRKHREAMDETRKKERALGKELKKKLKKEENISVDDVKETVKKITELKKSSLDLESEFLLGMDDLLSTRQLANLGLFKHKMMKDVRGELKERKKDHRGMKKDRKRRKGGSRGRRGNF</sequence>
<feature type="region of interest" description="Disordered" evidence="1">
    <location>
        <begin position="142"/>
        <end position="172"/>
    </location>
</feature>
<protein>
    <submittedName>
        <fullName evidence="2">Uncharacterized protein</fullName>
    </submittedName>
</protein>
<dbReference type="AlphaFoldDB" id="A0A382F5J2"/>
<organism evidence="2">
    <name type="scientific">marine metagenome</name>
    <dbReference type="NCBI Taxonomy" id="408172"/>
    <lineage>
        <taxon>unclassified sequences</taxon>
        <taxon>metagenomes</taxon>
        <taxon>ecological metagenomes</taxon>
    </lineage>
</organism>
<evidence type="ECO:0000313" key="2">
    <source>
        <dbReference type="EMBL" id="SVB57381.1"/>
    </source>
</evidence>
<dbReference type="Gene3D" id="1.20.120.1490">
    <property type="match status" value="1"/>
</dbReference>
<feature type="non-terminal residue" evidence="2">
    <location>
        <position position="1"/>
    </location>
</feature>
<gene>
    <name evidence="2" type="ORF">METZ01_LOCUS210235</name>
</gene>
<feature type="compositionally biased region" description="Basic residues" evidence="1">
    <location>
        <begin position="148"/>
        <end position="172"/>
    </location>
</feature>
<proteinExistence type="predicted"/>
<name>A0A382F5J2_9ZZZZ</name>
<evidence type="ECO:0000256" key="1">
    <source>
        <dbReference type="SAM" id="MobiDB-lite"/>
    </source>
</evidence>